<evidence type="ECO:0000256" key="6">
    <source>
        <dbReference type="ARBA" id="ARBA00022892"/>
    </source>
</evidence>
<evidence type="ECO:0000256" key="3">
    <source>
        <dbReference type="ARBA" id="ARBA00011775"/>
    </source>
</evidence>
<reference evidence="14 15" key="1">
    <citation type="submission" date="2020-11" db="EMBL/GenBank/DDBJ databases">
        <title>Kefir isolates.</title>
        <authorList>
            <person name="Marcisauskas S."/>
            <person name="Kim Y."/>
            <person name="Blasche S."/>
        </authorList>
    </citation>
    <scope>NUCLEOTIDE SEQUENCE [LARGE SCALE GENOMIC DNA]</scope>
    <source>
        <strain evidence="14 15">KR</strain>
    </source>
</reference>
<name>A0A9P6W2Z4_RHOMI</name>
<dbReference type="CDD" id="cd14829">
    <property type="entry name" value="Zeta-COP"/>
    <property type="match status" value="1"/>
</dbReference>
<feature type="domain" description="AP complex mu/sigma subunit" evidence="13">
    <location>
        <begin position="41"/>
        <end position="177"/>
    </location>
</feature>
<evidence type="ECO:0000256" key="5">
    <source>
        <dbReference type="ARBA" id="ARBA00022490"/>
    </source>
</evidence>
<evidence type="ECO:0000256" key="8">
    <source>
        <dbReference type="ARBA" id="ARBA00023034"/>
    </source>
</evidence>
<proteinExistence type="inferred from homology"/>
<dbReference type="OrthoDB" id="10249988at2759"/>
<evidence type="ECO:0000313" key="14">
    <source>
        <dbReference type="EMBL" id="KAG0662507.1"/>
    </source>
</evidence>
<dbReference type="GO" id="GO:0006886">
    <property type="term" value="P:intracellular protein transport"/>
    <property type="evidence" value="ECO:0007669"/>
    <property type="project" value="TreeGrafter"/>
</dbReference>
<dbReference type="AlphaFoldDB" id="A0A9P6W2Z4"/>
<dbReference type="SUPFAM" id="SSF64356">
    <property type="entry name" value="SNARE-like"/>
    <property type="match status" value="1"/>
</dbReference>
<evidence type="ECO:0000256" key="4">
    <source>
        <dbReference type="ARBA" id="ARBA00022448"/>
    </source>
</evidence>
<evidence type="ECO:0000256" key="9">
    <source>
        <dbReference type="ARBA" id="ARBA00023136"/>
    </source>
</evidence>
<dbReference type="PANTHER" id="PTHR11043">
    <property type="entry name" value="ZETA-COAT PROTEIN"/>
    <property type="match status" value="1"/>
</dbReference>
<evidence type="ECO:0000313" key="15">
    <source>
        <dbReference type="Proteomes" id="UP000777482"/>
    </source>
</evidence>
<comment type="similarity">
    <text evidence="2 12">Belongs to the adaptor complexes small subunit family.</text>
</comment>
<evidence type="ECO:0000256" key="7">
    <source>
        <dbReference type="ARBA" id="ARBA00022927"/>
    </source>
</evidence>
<dbReference type="GO" id="GO:0006891">
    <property type="term" value="P:intra-Golgi vesicle-mediated transport"/>
    <property type="evidence" value="ECO:0007669"/>
    <property type="project" value="TreeGrafter"/>
</dbReference>
<keyword evidence="5 12" id="KW-0963">Cytoplasm</keyword>
<evidence type="ECO:0000256" key="2">
    <source>
        <dbReference type="ARBA" id="ARBA00006972"/>
    </source>
</evidence>
<comment type="subunit">
    <text evidence="3 12">Oligomeric complex that consists of at least the alpha, beta, beta', gamma, delta, epsilon and zeta subunits.</text>
</comment>
<sequence length="253" mass="28444">MVSPPSFTPAWWSSCSHVHLSLSTLRTRPRRGIMQNLQLNMVTAVILIDNESNRIMAKYFHPEHADPKNPSSHGKQPFATLKEQRAFEAAIWEKTRKQTGDILLYDNSLVLYKQAVDLTFYVIGPAGENELMLSSVLGAFYDAVALLLRHQVEKRAILENLDLVVLALDETIDNGSVPSPFFRRLHGSVPMLTRFMPNGRIVLETDPIAIASRVSRPRPDATVNLADIQLNEQSIMQAFTTVRDKIGQRILQG</sequence>
<keyword evidence="8 12" id="KW-0333">Golgi apparatus</keyword>
<dbReference type="EMBL" id="PUHQ01000026">
    <property type="protein sequence ID" value="KAG0662507.1"/>
    <property type="molecule type" value="Genomic_DNA"/>
</dbReference>
<evidence type="ECO:0000256" key="1">
    <source>
        <dbReference type="ARBA" id="ARBA00004255"/>
    </source>
</evidence>
<keyword evidence="10 12" id="KW-0968">Cytoplasmic vesicle</keyword>
<evidence type="ECO:0000256" key="11">
    <source>
        <dbReference type="ARBA" id="ARBA00045555"/>
    </source>
</evidence>
<dbReference type="PANTHER" id="PTHR11043:SF0">
    <property type="entry name" value="COATOMER SUBUNIT ZETA"/>
    <property type="match status" value="1"/>
</dbReference>
<accession>A0A9P6W2Z4</accession>
<dbReference type="GO" id="GO:0006890">
    <property type="term" value="P:retrograde vesicle-mediated transport, Golgi to endoplasmic reticulum"/>
    <property type="evidence" value="ECO:0007669"/>
    <property type="project" value="UniProtKB-UniRule"/>
</dbReference>
<dbReference type="Gene3D" id="3.30.450.60">
    <property type="match status" value="1"/>
</dbReference>
<gene>
    <name evidence="14" type="primary">RET3</name>
    <name evidence="14" type="ORF">C6P46_003247</name>
</gene>
<comment type="caution">
    <text evidence="14">The sequence shown here is derived from an EMBL/GenBank/DDBJ whole genome shotgun (WGS) entry which is preliminary data.</text>
</comment>
<organism evidence="14 15">
    <name type="scientific">Rhodotorula mucilaginosa</name>
    <name type="common">Yeast</name>
    <name type="synonym">Rhodotorula rubra</name>
    <dbReference type="NCBI Taxonomy" id="5537"/>
    <lineage>
        <taxon>Eukaryota</taxon>
        <taxon>Fungi</taxon>
        <taxon>Dikarya</taxon>
        <taxon>Basidiomycota</taxon>
        <taxon>Pucciniomycotina</taxon>
        <taxon>Microbotryomycetes</taxon>
        <taxon>Sporidiobolales</taxon>
        <taxon>Sporidiobolaceae</taxon>
        <taxon>Rhodotorula</taxon>
    </lineage>
</organism>
<keyword evidence="6 12" id="KW-0931">ER-Golgi transport</keyword>
<protein>
    <recommendedName>
        <fullName evidence="12">Coatomer subunit zeta</fullName>
    </recommendedName>
</protein>
<dbReference type="Pfam" id="PF01217">
    <property type="entry name" value="Clat_adaptor_s"/>
    <property type="match status" value="1"/>
</dbReference>
<dbReference type="GO" id="GO:0030126">
    <property type="term" value="C:COPI vesicle coat"/>
    <property type="evidence" value="ECO:0007669"/>
    <property type="project" value="UniProtKB-UniRule"/>
</dbReference>
<dbReference type="InterPro" id="IPR011012">
    <property type="entry name" value="Longin-like_dom_sf"/>
</dbReference>
<dbReference type="Proteomes" id="UP000777482">
    <property type="component" value="Unassembled WGS sequence"/>
</dbReference>
<evidence type="ECO:0000259" key="13">
    <source>
        <dbReference type="Pfam" id="PF01217"/>
    </source>
</evidence>
<keyword evidence="7 12" id="KW-0653">Protein transport</keyword>
<dbReference type="InterPro" id="IPR022775">
    <property type="entry name" value="AP_mu_sigma_su"/>
</dbReference>
<evidence type="ECO:0000256" key="12">
    <source>
        <dbReference type="RuleBase" id="RU366053"/>
    </source>
</evidence>
<dbReference type="GO" id="GO:0000139">
    <property type="term" value="C:Golgi membrane"/>
    <property type="evidence" value="ECO:0007669"/>
    <property type="project" value="UniProtKB-SubCell"/>
</dbReference>
<dbReference type="FunFam" id="3.30.450.60:FF:000013">
    <property type="entry name" value="Coatomer subunit zeta"/>
    <property type="match status" value="1"/>
</dbReference>
<dbReference type="InterPro" id="IPR039652">
    <property type="entry name" value="Coatomer_zeta"/>
</dbReference>
<comment type="function">
    <text evidence="11">The coatomer is a cytosolic protein complex that binds to dilysine motifs and reversibly associates with Golgi non-clathrin-coated vesicles, which further mediate biosynthetic protein transport from the ER, via the Golgi up to the trans Golgi network. Coatomer complex is required for budding from Golgi membranes, and is essential for the retrograde Golgi-to-ER transport of dilysine-tagged proteins. The zeta subunit may be involved in regulating the coat assembly and, hence, the rate of biosynthetic protein transport due to its association-dissociation properties with the coatomer complex.</text>
</comment>
<keyword evidence="15" id="KW-1185">Reference proteome</keyword>
<keyword evidence="4 12" id="KW-0813">Transport</keyword>
<keyword evidence="9 12" id="KW-0472">Membrane</keyword>
<comment type="subcellular location">
    <subcellularLocation>
        <location evidence="12">Cytoplasm</location>
    </subcellularLocation>
    <subcellularLocation>
        <location evidence="1 12">Golgi apparatus membrane</location>
        <topology evidence="1 12">Peripheral membrane protein</topology>
        <orientation evidence="1 12">Cytoplasmic side</orientation>
    </subcellularLocation>
    <subcellularLocation>
        <location evidence="12">Cytoplasmic vesicle</location>
        <location evidence="12">COPI-coated vesicle membrane</location>
        <topology evidence="12">Peripheral membrane protein</topology>
        <orientation evidence="12">Cytoplasmic side</orientation>
    </subcellularLocation>
</comment>
<evidence type="ECO:0000256" key="10">
    <source>
        <dbReference type="ARBA" id="ARBA00023329"/>
    </source>
</evidence>